<comment type="subcellular location">
    <subcellularLocation>
        <location evidence="1">Nucleus</location>
    </subcellularLocation>
</comment>
<sequence length="276" mass="32073">MLPTFVPLREHQSIFPPRPQNDEFLRYWQVYQQQLYHMLYTINMQNMNARMKAFCSPESSEGTSNESSTEKKKFDFTHLAESIETEEREKAKVLRNLFIFWITACSSARFQIDTTPTRPLAVTSSPYNRPPWFLLPGRGRGSGKSTRPKKEFICKYCNRHFTKSYNLLIHERTHTDERPYSCDTCGKAFRRQDHLRDHKFIHSKEKPFKCDVCGKGFCQSRTLQVHRAAHTECNGNPDVDEQVILVSPSNDVEPLLTPGSTPEYKLDSPSQDSRIS</sequence>
<gene>
    <name evidence="13" type="ORF">ANCCEY_10108</name>
</gene>
<dbReference type="Gene3D" id="3.30.160.60">
    <property type="entry name" value="Classic Zinc Finger"/>
    <property type="match status" value="3"/>
</dbReference>
<evidence type="ECO:0000256" key="11">
    <source>
        <dbReference type="SAM" id="MobiDB-lite"/>
    </source>
</evidence>
<dbReference type="InterPro" id="IPR013087">
    <property type="entry name" value="Znf_C2H2_type"/>
</dbReference>
<evidence type="ECO:0000256" key="6">
    <source>
        <dbReference type="ARBA" id="ARBA00022833"/>
    </source>
</evidence>
<dbReference type="GO" id="GO:0000977">
    <property type="term" value="F:RNA polymerase II transcription regulatory region sequence-specific DNA binding"/>
    <property type="evidence" value="ECO:0007669"/>
    <property type="project" value="TreeGrafter"/>
</dbReference>
<dbReference type="GO" id="GO:0005634">
    <property type="term" value="C:nucleus"/>
    <property type="evidence" value="ECO:0007669"/>
    <property type="project" value="UniProtKB-SubCell"/>
</dbReference>
<evidence type="ECO:0000256" key="7">
    <source>
        <dbReference type="ARBA" id="ARBA00023015"/>
    </source>
</evidence>
<dbReference type="SMART" id="SM00355">
    <property type="entry name" value="ZnF_C2H2"/>
    <property type="match status" value="3"/>
</dbReference>
<evidence type="ECO:0000256" key="8">
    <source>
        <dbReference type="ARBA" id="ARBA00023163"/>
    </source>
</evidence>
<dbReference type="GO" id="GO:0000981">
    <property type="term" value="F:DNA-binding transcription factor activity, RNA polymerase II-specific"/>
    <property type="evidence" value="ECO:0007669"/>
    <property type="project" value="TreeGrafter"/>
</dbReference>
<dbReference type="PROSITE" id="PS00028">
    <property type="entry name" value="ZINC_FINGER_C2H2_1"/>
    <property type="match status" value="3"/>
</dbReference>
<dbReference type="InterPro" id="IPR036236">
    <property type="entry name" value="Znf_C2H2_sf"/>
</dbReference>
<evidence type="ECO:0000256" key="9">
    <source>
        <dbReference type="ARBA" id="ARBA00023242"/>
    </source>
</evidence>
<keyword evidence="3" id="KW-0479">Metal-binding</keyword>
<protein>
    <submittedName>
        <fullName evidence="13">Zinc finger, C2H2 type</fullName>
    </submittedName>
</protein>
<evidence type="ECO:0000256" key="3">
    <source>
        <dbReference type="ARBA" id="ARBA00022723"/>
    </source>
</evidence>
<dbReference type="Pfam" id="PF00096">
    <property type="entry name" value="zf-C2H2"/>
    <property type="match status" value="3"/>
</dbReference>
<feature type="domain" description="C2H2-type" evidence="12">
    <location>
        <begin position="208"/>
        <end position="231"/>
    </location>
</feature>
<feature type="domain" description="C2H2-type" evidence="12">
    <location>
        <begin position="180"/>
        <end position="207"/>
    </location>
</feature>
<keyword evidence="8" id="KW-0804">Transcription</keyword>
<keyword evidence="4" id="KW-0677">Repeat</keyword>
<keyword evidence="6" id="KW-0862">Zinc</keyword>
<evidence type="ECO:0000256" key="5">
    <source>
        <dbReference type="ARBA" id="ARBA00022771"/>
    </source>
</evidence>
<dbReference type="PANTHER" id="PTHR14196">
    <property type="entry name" value="ODD-SKIPPED - RELATED"/>
    <property type="match status" value="1"/>
</dbReference>
<dbReference type="FunFam" id="3.30.160.60:FF:000254">
    <property type="entry name" value="Odd-skipped related transciption factor 1"/>
    <property type="match status" value="1"/>
</dbReference>
<feature type="domain" description="C2H2-type" evidence="12">
    <location>
        <begin position="152"/>
        <end position="179"/>
    </location>
</feature>
<keyword evidence="7" id="KW-0805">Transcription regulation</keyword>
<evidence type="ECO:0000256" key="2">
    <source>
        <dbReference type="ARBA" id="ARBA00022473"/>
    </source>
</evidence>
<keyword evidence="5 10" id="KW-0863">Zinc-finger</keyword>
<keyword evidence="14" id="KW-1185">Reference proteome</keyword>
<evidence type="ECO:0000313" key="13">
    <source>
        <dbReference type="EMBL" id="EPB70785.1"/>
    </source>
</evidence>
<proteinExistence type="predicted"/>
<dbReference type="SUPFAM" id="SSF57667">
    <property type="entry name" value="beta-beta-alpha zinc fingers"/>
    <property type="match status" value="2"/>
</dbReference>
<evidence type="ECO:0000256" key="4">
    <source>
        <dbReference type="ARBA" id="ARBA00022737"/>
    </source>
</evidence>
<reference evidence="13 14" key="1">
    <citation type="submission" date="2013-05" db="EMBL/GenBank/DDBJ databases">
        <title>Draft genome of the parasitic nematode Anyclostoma ceylanicum.</title>
        <authorList>
            <person name="Mitreva M."/>
        </authorList>
    </citation>
    <scope>NUCLEOTIDE SEQUENCE [LARGE SCALE GENOMIC DNA]</scope>
</reference>
<dbReference type="InterPro" id="IPR050717">
    <property type="entry name" value="C2H2-ZF_Transcription_Reg"/>
</dbReference>
<keyword evidence="2" id="KW-0217">Developmental protein</keyword>
<dbReference type="Proteomes" id="UP000054495">
    <property type="component" value="Unassembled WGS sequence"/>
</dbReference>
<accession>A0A0D6LFE5</accession>
<evidence type="ECO:0000256" key="1">
    <source>
        <dbReference type="ARBA" id="ARBA00004123"/>
    </source>
</evidence>
<name>A0A0D6LFE5_9BILA</name>
<feature type="region of interest" description="Disordered" evidence="11">
    <location>
        <begin position="251"/>
        <end position="276"/>
    </location>
</feature>
<dbReference type="PANTHER" id="PTHR14196:SF0">
    <property type="entry name" value="PROTEIN BOWEL"/>
    <property type="match status" value="1"/>
</dbReference>
<dbReference type="EMBL" id="KE125162">
    <property type="protein sequence ID" value="EPB70785.1"/>
    <property type="molecule type" value="Genomic_DNA"/>
</dbReference>
<dbReference type="FunFam" id="3.30.160.60:FF:000311">
    <property type="entry name" value="protein odd-skipped-related 2 isoform X1"/>
    <property type="match status" value="1"/>
</dbReference>
<evidence type="ECO:0000256" key="10">
    <source>
        <dbReference type="PROSITE-ProRule" id="PRU00042"/>
    </source>
</evidence>
<dbReference type="FunFam" id="3.30.160.60:FF:000958">
    <property type="entry name" value="Odd skipped"/>
    <property type="match status" value="1"/>
</dbReference>
<dbReference type="AlphaFoldDB" id="A0A0D6LFE5"/>
<organism evidence="13 14">
    <name type="scientific">Ancylostoma ceylanicum</name>
    <dbReference type="NCBI Taxonomy" id="53326"/>
    <lineage>
        <taxon>Eukaryota</taxon>
        <taxon>Metazoa</taxon>
        <taxon>Ecdysozoa</taxon>
        <taxon>Nematoda</taxon>
        <taxon>Chromadorea</taxon>
        <taxon>Rhabditida</taxon>
        <taxon>Rhabditina</taxon>
        <taxon>Rhabditomorpha</taxon>
        <taxon>Strongyloidea</taxon>
        <taxon>Ancylostomatidae</taxon>
        <taxon>Ancylostomatinae</taxon>
        <taxon>Ancylostoma</taxon>
    </lineage>
</organism>
<dbReference type="GO" id="GO:0008270">
    <property type="term" value="F:zinc ion binding"/>
    <property type="evidence" value="ECO:0007669"/>
    <property type="project" value="UniProtKB-KW"/>
</dbReference>
<evidence type="ECO:0000313" key="14">
    <source>
        <dbReference type="Proteomes" id="UP000054495"/>
    </source>
</evidence>
<dbReference type="PROSITE" id="PS50157">
    <property type="entry name" value="ZINC_FINGER_C2H2_2"/>
    <property type="match status" value="3"/>
</dbReference>
<keyword evidence="9" id="KW-0539">Nucleus</keyword>
<evidence type="ECO:0000259" key="12">
    <source>
        <dbReference type="PROSITE" id="PS50157"/>
    </source>
</evidence>